<feature type="transmembrane region" description="Helical" evidence="1">
    <location>
        <begin position="20"/>
        <end position="40"/>
    </location>
</feature>
<dbReference type="EMBL" id="AAMO01000002">
    <property type="protein sequence ID" value="EAQ04212.1"/>
    <property type="molecule type" value="Genomic_DNA"/>
</dbReference>
<evidence type="ECO:0000313" key="2">
    <source>
        <dbReference type="EMBL" id="EAQ04212.1"/>
    </source>
</evidence>
<gene>
    <name evidence="2" type="ORF">OB2597_08719</name>
</gene>
<evidence type="ECO:0000256" key="1">
    <source>
        <dbReference type="SAM" id="Phobius"/>
    </source>
</evidence>
<organism evidence="2 3">
    <name type="scientific">Pseudooceanicola batsensis (strain ATCC BAA-863 / DSM 15984 / KCTC 12145 / HTCC2597)</name>
    <name type="common">Oceanicola batsensis</name>
    <dbReference type="NCBI Taxonomy" id="252305"/>
    <lineage>
        <taxon>Bacteria</taxon>
        <taxon>Pseudomonadati</taxon>
        <taxon>Pseudomonadota</taxon>
        <taxon>Alphaproteobacteria</taxon>
        <taxon>Rhodobacterales</taxon>
        <taxon>Paracoccaceae</taxon>
        <taxon>Pseudooceanicola</taxon>
    </lineage>
</organism>
<dbReference type="AlphaFoldDB" id="A3TUL6"/>
<keyword evidence="3" id="KW-1185">Reference proteome</keyword>
<reference evidence="2 3" key="1">
    <citation type="journal article" date="2010" name="J. Bacteriol.">
        <title>Genome sequences of Oceanicola granulosus HTCC2516(T) and Oceanicola batsensis HTCC2597(TDelta).</title>
        <authorList>
            <person name="Thrash J.C."/>
            <person name="Cho J.C."/>
            <person name="Vergin K.L."/>
            <person name="Giovannoni S.J."/>
        </authorList>
    </citation>
    <scope>NUCLEOTIDE SEQUENCE [LARGE SCALE GENOMIC DNA]</scope>
    <source>
        <strain evidence="3">ATCC BAA-863 / DSM 15984 / KCTC 12145 / HTCC2597</strain>
    </source>
</reference>
<comment type="caution">
    <text evidence="2">The sequence shown here is derived from an EMBL/GenBank/DDBJ whole genome shotgun (WGS) entry which is preliminary data.</text>
</comment>
<dbReference type="Proteomes" id="UP000004318">
    <property type="component" value="Unassembled WGS sequence"/>
</dbReference>
<proteinExistence type="predicted"/>
<evidence type="ECO:0000313" key="3">
    <source>
        <dbReference type="Proteomes" id="UP000004318"/>
    </source>
</evidence>
<keyword evidence="1" id="KW-0472">Membrane</keyword>
<sequence length="279" mass="29733">MLTDSSNVALWGKLGMSAKTVAMGTAGVALWGSLAFFFFVGDDGSETKAAAGGAERLFLRMELPETALLDGCTENFGGADCTGQAWVIISENRDDGSASGMPAALEDKLPEPLWNEVVARHSISEAQCRDTLTEELPKWLSSGARDVPGLHATLLPDRFTACQGIASDIDPMRDVQAFWIMSDHRVVAEVRCTMPGGDMDSECQLSAFPEHGGYVVSYSRLPASNIQQIVAQSSGMLAIVADNLPEEVAAHVNLAFLDGRIALDDATAHAVTSLRGMVR</sequence>
<name>A3TUL6_PSEBH</name>
<accession>A3TUL6</accession>
<dbReference type="RefSeq" id="WP_009805966.1">
    <property type="nucleotide sequence ID" value="NZ_CH724131.1"/>
</dbReference>
<keyword evidence="1" id="KW-1133">Transmembrane helix</keyword>
<dbReference type="HOGENOM" id="CLU_996904_0_0_5"/>
<protein>
    <submittedName>
        <fullName evidence="2">Uncharacterized protein</fullName>
    </submittedName>
</protein>
<keyword evidence="1" id="KW-0812">Transmembrane</keyword>
<dbReference type="OrthoDB" id="7862384at2"/>